<dbReference type="Proteomes" id="UP000305929">
    <property type="component" value="Unassembled WGS sequence"/>
</dbReference>
<organism evidence="3 4">
    <name type="scientific">Streptomyces lasalocidi</name>
    <name type="common">Streptomyces lasaliensis</name>
    <dbReference type="NCBI Taxonomy" id="324833"/>
    <lineage>
        <taxon>Bacteria</taxon>
        <taxon>Bacillati</taxon>
        <taxon>Actinomycetota</taxon>
        <taxon>Actinomycetes</taxon>
        <taxon>Kitasatosporales</taxon>
        <taxon>Streptomycetaceae</taxon>
        <taxon>Streptomyces</taxon>
    </lineage>
</organism>
<feature type="domain" description="Hypervirulence associated protein TUDOR" evidence="2">
    <location>
        <begin position="17"/>
        <end position="75"/>
    </location>
</feature>
<accession>A0A4U5WBA2</accession>
<name>A0A4U5WBA2_STRLS</name>
<evidence type="ECO:0000313" key="3">
    <source>
        <dbReference type="EMBL" id="TKS98958.1"/>
    </source>
</evidence>
<dbReference type="AlphaFoldDB" id="A0A4U5WBA2"/>
<feature type="compositionally biased region" description="Basic and acidic residues" evidence="1">
    <location>
        <begin position="31"/>
        <end position="43"/>
    </location>
</feature>
<evidence type="ECO:0000256" key="1">
    <source>
        <dbReference type="SAM" id="MobiDB-lite"/>
    </source>
</evidence>
<protein>
    <submittedName>
        <fullName evidence="3">DUF2945 domain-containing protein</fullName>
    </submittedName>
</protein>
<evidence type="ECO:0000259" key="2">
    <source>
        <dbReference type="Pfam" id="PF11160"/>
    </source>
</evidence>
<proteinExistence type="predicted"/>
<gene>
    <name evidence="3" type="ORF">E4U91_01655</name>
</gene>
<dbReference type="Gene3D" id="2.30.30.1060">
    <property type="match status" value="1"/>
</dbReference>
<dbReference type="InterPro" id="IPR021331">
    <property type="entry name" value="Hva1_TUDOR"/>
</dbReference>
<evidence type="ECO:0000313" key="4">
    <source>
        <dbReference type="Proteomes" id="UP000305929"/>
    </source>
</evidence>
<dbReference type="Pfam" id="PF11160">
    <property type="entry name" value="Hva1_TUDOR"/>
    <property type="match status" value="1"/>
</dbReference>
<dbReference type="RefSeq" id="WP_137304861.1">
    <property type="nucleotide sequence ID" value="NZ_SZNQ01000001.1"/>
</dbReference>
<keyword evidence="4" id="KW-1185">Reference proteome</keyword>
<sequence>MTDKKKQSDTSQDLGKGDEVTWKSHGSTAEGRVEREITERTEAAGRTVDASPDDPQYEVRSEKSGKSAVHKPSALHKK</sequence>
<feature type="region of interest" description="Disordered" evidence="1">
    <location>
        <begin position="1"/>
        <end position="78"/>
    </location>
</feature>
<comment type="caution">
    <text evidence="3">The sequence shown here is derived from an EMBL/GenBank/DDBJ whole genome shotgun (WGS) entry which is preliminary data.</text>
</comment>
<reference evidence="3 4" key="1">
    <citation type="submission" date="2019-04" db="EMBL/GenBank/DDBJ databases">
        <title>Streptomyces lasaliensis sp. nov., an Actinomycete isolated from soil which produces the polyether antibiotic lasalocid.</title>
        <authorList>
            <person name="Erwin G."/>
            <person name="Haber C."/>
        </authorList>
    </citation>
    <scope>NUCLEOTIDE SEQUENCE [LARGE SCALE GENOMIC DNA]</scope>
    <source>
        <strain evidence="3 4">X-537</strain>
    </source>
</reference>
<dbReference type="OrthoDB" id="71751at2"/>
<dbReference type="EMBL" id="SZNQ01000001">
    <property type="protein sequence ID" value="TKS98958.1"/>
    <property type="molecule type" value="Genomic_DNA"/>
</dbReference>